<name>A0A0G4G1C9_9ALVE</name>
<dbReference type="EMBL" id="CDMZ01000808">
    <property type="protein sequence ID" value="CEM21874.1"/>
    <property type="molecule type" value="Genomic_DNA"/>
</dbReference>
<evidence type="ECO:0000313" key="2">
    <source>
        <dbReference type="EMBL" id="CEM21874.1"/>
    </source>
</evidence>
<reference evidence="2" key="1">
    <citation type="submission" date="2014-11" db="EMBL/GenBank/DDBJ databases">
        <authorList>
            <person name="Otto D Thomas"/>
            <person name="Naeem Raeece"/>
        </authorList>
    </citation>
    <scope>NUCLEOTIDE SEQUENCE</scope>
</reference>
<dbReference type="VEuPathDB" id="CryptoDB:Cvel_19763"/>
<proteinExistence type="predicted"/>
<feature type="chain" id="PRO_5005190053" description="Endonuclease/exonuclease/phosphatase domain-containing protein" evidence="1">
    <location>
        <begin position="24"/>
        <end position="327"/>
    </location>
</feature>
<accession>A0A0G4G1C9</accession>
<evidence type="ECO:0008006" key="3">
    <source>
        <dbReference type="Google" id="ProtNLM"/>
    </source>
</evidence>
<keyword evidence="1" id="KW-0732">Signal</keyword>
<protein>
    <recommendedName>
        <fullName evidence="3">Endonuclease/exonuclease/phosphatase domain-containing protein</fullName>
    </recommendedName>
</protein>
<gene>
    <name evidence="2" type="ORF">Cvel_19763</name>
</gene>
<organism evidence="2">
    <name type="scientific">Chromera velia CCMP2878</name>
    <dbReference type="NCBI Taxonomy" id="1169474"/>
    <lineage>
        <taxon>Eukaryota</taxon>
        <taxon>Sar</taxon>
        <taxon>Alveolata</taxon>
        <taxon>Colpodellida</taxon>
        <taxon>Chromeraceae</taxon>
        <taxon>Chromera</taxon>
    </lineage>
</organism>
<sequence>MLLLGTLFLVLVTIIPAASDASASPKEWTEEAAPPFVSVSSTAFSRTPFSVATFNIALQVQSNPSAGGDGTEKSAVLKCQQKYGDSTQCTVNAGRFMASLGIDMIGVQEFNENANVKTNWFLKGLQSVNPGYAAYTVPGEATAIFYNTKTMEAAHPVPISWGSTERTRVKGRWDVRSMVAMHFLYRRVLFASTWFGHQNDQSNVMQRVTPKLLESSNAAFSGMGKTLDREVNQIFVTMDANDHNSASQLTDLEYSISIKTVVFPYDTTKIKKGLKSCCSADACKMNLGEDYIATDQVTSRFVTAQLCHSLGSSEVNPEVSLSRPAAS</sequence>
<dbReference type="AlphaFoldDB" id="A0A0G4G1C9"/>
<feature type="signal peptide" evidence="1">
    <location>
        <begin position="1"/>
        <end position="23"/>
    </location>
</feature>
<evidence type="ECO:0000256" key="1">
    <source>
        <dbReference type="SAM" id="SignalP"/>
    </source>
</evidence>